<dbReference type="InterPro" id="IPR036236">
    <property type="entry name" value="Znf_C2H2_sf"/>
</dbReference>
<protein>
    <recommendedName>
        <fullName evidence="10">C2H2-type domain-containing protein</fullName>
    </recommendedName>
</protein>
<dbReference type="Pfam" id="PF00096">
    <property type="entry name" value="zf-C2H2"/>
    <property type="match status" value="3"/>
</dbReference>
<keyword evidence="3 8" id="KW-0863">Zinc-finger</keyword>
<organism evidence="11 12">
    <name type="scientific">Aspergillus lucknowensis</name>
    <dbReference type="NCBI Taxonomy" id="176173"/>
    <lineage>
        <taxon>Eukaryota</taxon>
        <taxon>Fungi</taxon>
        <taxon>Dikarya</taxon>
        <taxon>Ascomycota</taxon>
        <taxon>Pezizomycotina</taxon>
        <taxon>Eurotiomycetes</taxon>
        <taxon>Eurotiomycetidae</taxon>
        <taxon>Eurotiales</taxon>
        <taxon>Aspergillaceae</taxon>
        <taxon>Aspergillus</taxon>
        <taxon>Aspergillus subgen. Nidulantes</taxon>
    </lineage>
</organism>
<reference evidence="11 12" key="1">
    <citation type="submission" date="2024-07" db="EMBL/GenBank/DDBJ databases">
        <title>Section-level genome sequencing and comparative genomics of Aspergillus sections Usti and Cavernicolus.</title>
        <authorList>
            <consortium name="Lawrence Berkeley National Laboratory"/>
            <person name="Nybo J.L."/>
            <person name="Vesth T.C."/>
            <person name="Theobald S."/>
            <person name="Frisvad J.C."/>
            <person name="Larsen T.O."/>
            <person name="Kjaerboelling I."/>
            <person name="Rothschild-Mancinelli K."/>
            <person name="Lyhne E.K."/>
            <person name="Kogle M.E."/>
            <person name="Barry K."/>
            <person name="Clum A."/>
            <person name="Na H."/>
            <person name="Ledsgaard L."/>
            <person name="Lin J."/>
            <person name="Lipzen A."/>
            <person name="Kuo A."/>
            <person name="Riley R."/>
            <person name="Mondo S."/>
            <person name="Labutti K."/>
            <person name="Haridas S."/>
            <person name="Pangalinan J."/>
            <person name="Salamov A.A."/>
            <person name="Simmons B.A."/>
            <person name="Magnuson J.K."/>
            <person name="Chen J."/>
            <person name="Drula E."/>
            <person name="Henrissat B."/>
            <person name="Wiebenga A."/>
            <person name="Lubbers R.J."/>
            <person name="Gomes A.C."/>
            <person name="Macurrencykelacurrency M.R."/>
            <person name="Stajich J."/>
            <person name="Grigoriev I.V."/>
            <person name="Mortensen U.H."/>
            <person name="De Vries R.P."/>
            <person name="Baker S.E."/>
            <person name="Andersen M.R."/>
        </authorList>
    </citation>
    <scope>NUCLEOTIDE SEQUENCE [LARGE SCALE GENOMIC DNA]</scope>
    <source>
        <strain evidence="11 12">CBS 449.75</strain>
    </source>
</reference>
<dbReference type="PANTHER" id="PTHR46179:SF13">
    <property type="entry name" value="C2H2-TYPE DOMAIN-CONTAINING PROTEIN"/>
    <property type="match status" value="1"/>
</dbReference>
<dbReference type="GeneID" id="98140999"/>
<evidence type="ECO:0000313" key="11">
    <source>
        <dbReference type="EMBL" id="KAL2863874.1"/>
    </source>
</evidence>
<feature type="domain" description="C2H2-type" evidence="10">
    <location>
        <begin position="74"/>
        <end position="103"/>
    </location>
</feature>
<evidence type="ECO:0000256" key="7">
    <source>
        <dbReference type="ARBA" id="ARBA00023242"/>
    </source>
</evidence>
<feature type="domain" description="C2H2-type" evidence="10">
    <location>
        <begin position="165"/>
        <end position="196"/>
    </location>
</feature>
<evidence type="ECO:0000256" key="2">
    <source>
        <dbReference type="ARBA" id="ARBA00022723"/>
    </source>
</evidence>
<evidence type="ECO:0000256" key="1">
    <source>
        <dbReference type="ARBA" id="ARBA00004123"/>
    </source>
</evidence>
<dbReference type="Gene3D" id="3.30.160.60">
    <property type="entry name" value="Classic Zinc Finger"/>
    <property type="match status" value="5"/>
</dbReference>
<sequence length="576" mass="64246">MAQKRTLSGDYPSPKRLQRQLTLDSTDPIYEEAHSDVDYSSHDDVSVTSESLHDTPATPFSTASVKYPSELKTHRCPFEGCTKAFNRPARLQEHLRSHNNERLFGCTFDGCDKTFLRASHLNHHVKSAHTGVREYVCDRPGCGKSFVTGSRLRRHLAAHDGRDKYRCTEYPPCNETFRKHSTLQKHVLSVHLKQKPFQCMHHDAQTGEKCSMAFESAGHLRSHESRVHTEKRFSCTECTHSAVQDNTSPMSPPVTFPTYSLLQAHIRAAHPPQCPNCSVTCSTARELRRHLEVAHGNVSLEDRRIFPCTVPGCGRSFTKKGNLTVHIRTVHEGEKRFVCGETDLSASKKVPGWSGDGCGKRYGSKLALEEHIRTAHLGFQNCKAERRQRLGLTRKRRETSSASALASLTGEGYADETGREIPCFIATCPHRFHRNYDLWVHMGGKHNHTEDDIRDLFLQRALLGDDSGPVPGDVFGIYGLEFDNKDSSCDLYAGAAADANADPTSLLPDVSTDPYALGDGSGLSTFPTQPEYIDHDSVMQEPGTTTSAPDPEMPNHNPEDMTMIDPFLDYSMVYSS</sequence>
<keyword evidence="5" id="KW-0805">Transcription regulation</keyword>
<feature type="domain" description="C2H2-type" evidence="10">
    <location>
        <begin position="135"/>
        <end position="164"/>
    </location>
</feature>
<keyword evidence="6" id="KW-0804">Transcription</keyword>
<dbReference type="EMBL" id="JBFXLQ010000046">
    <property type="protein sequence ID" value="KAL2863874.1"/>
    <property type="molecule type" value="Genomic_DNA"/>
</dbReference>
<gene>
    <name evidence="11" type="ORF">BJX67DRAFT_230856</name>
</gene>
<evidence type="ECO:0000313" key="12">
    <source>
        <dbReference type="Proteomes" id="UP001610432"/>
    </source>
</evidence>
<evidence type="ECO:0000256" key="9">
    <source>
        <dbReference type="SAM" id="MobiDB-lite"/>
    </source>
</evidence>
<evidence type="ECO:0000256" key="6">
    <source>
        <dbReference type="ARBA" id="ARBA00023163"/>
    </source>
</evidence>
<dbReference type="PANTHER" id="PTHR46179">
    <property type="entry name" value="ZINC FINGER PROTEIN"/>
    <property type="match status" value="1"/>
</dbReference>
<evidence type="ECO:0000259" key="10">
    <source>
        <dbReference type="PROSITE" id="PS50157"/>
    </source>
</evidence>
<feature type="domain" description="C2H2-type" evidence="10">
    <location>
        <begin position="104"/>
        <end position="134"/>
    </location>
</feature>
<feature type="domain" description="C2H2-type" evidence="10">
    <location>
        <begin position="197"/>
        <end position="233"/>
    </location>
</feature>
<evidence type="ECO:0000256" key="3">
    <source>
        <dbReference type="ARBA" id="ARBA00022771"/>
    </source>
</evidence>
<keyword evidence="12" id="KW-1185">Reference proteome</keyword>
<feature type="domain" description="C2H2-type" evidence="10">
    <location>
        <begin position="306"/>
        <end position="336"/>
    </location>
</feature>
<keyword evidence="4" id="KW-0862">Zinc</keyword>
<proteinExistence type="predicted"/>
<dbReference type="PROSITE" id="PS50157">
    <property type="entry name" value="ZINC_FINGER_C2H2_2"/>
    <property type="match status" value="6"/>
</dbReference>
<evidence type="ECO:0000256" key="5">
    <source>
        <dbReference type="ARBA" id="ARBA00023015"/>
    </source>
</evidence>
<feature type="region of interest" description="Disordered" evidence="9">
    <location>
        <begin position="1"/>
        <end position="63"/>
    </location>
</feature>
<evidence type="ECO:0000256" key="4">
    <source>
        <dbReference type="ARBA" id="ARBA00022833"/>
    </source>
</evidence>
<keyword evidence="7" id="KW-0539">Nucleus</keyword>
<dbReference type="PROSITE" id="PS00028">
    <property type="entry name" value="ZINC_FINGER_C2H2_1"/>
    <property type="match status" value="5"/>
</dbReference>
<dbReference type="SUPFAM" id="SSF57667">
    <property type="entry name" value="beta-beta-alpha zinc fingers"/>
    <property type="match status" value="3"/>
</dbReference>
<dbReference type="InterPro" id="IPR051061">
    <property type="entry name" value="Zinc_finger_trans_reg"/>
</dbReference>
<name>A0ABR4LH51_9EURO</name>
<dbReference type="SMART" id="SM00355">
    <property type="entry name" value="ZnF_C2H2"/>
    <property type="match status" value="10"/>
</dbReference>
<comment type="subcellular location">
    <subcellularLocation>
        <location evidence="1">Nucleus</location>
    </subcellularLocation>
</comment>
<accession>A0ABR4LH51</accession>
<comment type="caution">
    <text evidence="11">The sequence shown here is derived from an EMBL/GenBank/DDBJ whole genome shotgun (WGS) entry which is preliminary data.</text>
</comment>
<feature type="compositionally biased region" description="Basic and acidic residues" evidence="9">
    <location>
        <begin position="31"/>
        <end position="45"/>
    </location>
</feature>
<evidence type="ECO:0000256" key="8">
    <source>
        <dbReference type="PROSITE-ProRule" id="PRU00042"/>
    </source>
</evidence>
<keyword evidence="2" id="KW-0479">Metal-binding</keyword>
<dbReference type="RefSeq" id="XP_070882853.1">
    <property type="nucleotide sequence ID" value="XM_071025927.1"/>
</dbReference>
<dbReference type="Proteomes" id="UP001610432">
    <property type="component" value="Unassembled WGS sequence"/>
</dbReference>
<dbReference type="InterPro" id="IPR013087">
    <property type="entry name" value="Znf_C2H2_type"/>
</dbReference>